<name>A0A420XLV4_9ACTN</name>
<keyword evidence="4" id="KW-1185">Reference proteome</keyword>
<dbReference type="EMBL" id="RBWV01000014">
    <property type="protein sequence ID" value="RKS71291.1"/>
    <property type="molecule type" value="Genomic_DNA"/>
</dbReference>
<dbReference type="Proteomes" id="UP000281955">
    <property type="component" value="Unassembled WGS sequence"/>
</dbReference>
<evidence type="ECO:0000256" key="2">
    <source>
        <dbReference type="SAM" id="Phobius"/>
    </source>
</evidence>
<gene>
    <name evidence="3" type="ORF">CLV35_3087</name>
</gene>
<dbReference type="AlphaFoldDB" id="A0A420XLV4"/>
<dbReference type="RefSeq" id="WP_121194380.1">
    <property type="nucleotide sequence ID" value="NZ_RBWV01000014.1"/>
</dbReference>
<protein>
    <submittedName>
        <fullName evidence="3">Uncharacterized protein</fullName>
    </submittedName>
</protein>
<sequence>MGFATLVPVPVSSSHDGGGTPVWLSLLLALIPLSGAVLAAVLVRRTDRETVRVSQEELANSVLSRVDARLGDLELDRWRRREETMRMLRWAAEQAATDDTWTVGLATLRALGTSELLQPEDRGIITAVLEALLARPRATTAAHAVPDRPSPVTPKEQAAARLLVELQELWDVQVADATRAVAAAPTADLGPPSTSTGPAGPQPLA</sequence>
<keyword evidence="2" id="KW-1133">Transmembrane helix</keyword>
<feature type="region of interest" description="Disordered" evidence="1">
    <location>
        <begin position="183"/>
        <end position="205"/>
    </location>
</feature>
<accession>A0A420XLV4</accession>
<feature type="transmembrane region" description="Helical" evidence="2">
    <location>
        <begin position="22"/>
        <end position="43"/>
    </location>
</feature>
<dbReference type="OrthoDB" id="3825139at2"/>
<organism evidence="3 4">
    <name type="scientific">Motilibacter peucedani</name>
    <dbReference type="NCBI Taxonomy" id="598650"/>
    <lineage>
        <taxon>Bacteria</taxon>
        <taxon>Bacillati</taxon>
        <taxon>Actinomycetota</taxon>
        <taxon>Actinomycetes</taxon>
        <taxon>Motilibacterales</taxon>
        <taxon>Motilibacteraceae</taxon>
        <taxon>Motilibacter</taxon>
    </lineage>
</organism>
<proteinExistence type="predicted"/>
<evidence type="ECO:0000313" key="4">
    <source>
        <dbReference type="Proteomes" id="UP000281955"/>
    </source>
</evidence>
<dbReference type="InParanoid" id="A0A420XLV4"/>
<evidence type="ECO:0000313" key="3">
    <source>
        <dbReference type="EMBL" id="RKS71291.1"/>
    </source>
</evidence>
<keyword evidence="2" id="KW-0812">Transmembrane</keyword>
<reference evidence="3 4" key="1">
    <citation type="submission" date="2018-10" db="EMBL/GenBank/DDBJ databases">
        <title>Genomic Encyclopedia of Archaeal and Bacterial Type Strains, Phase II (KMG-II): from individual species to whole genera.</title>
        <authorList>
            <person name="Goeker M."/>
        </authorList>
    </citation>
    <scope>NUCLEOTIDE SEQUENCE [LARGE SCALE GENOMIC DNA]</scope>
    <source>
        <strain evidence="3 4">RP-AC37</strain>
    </source>
</reference>
<feature type="compositionally biased region" description="Low complexity" evidence="1">
    <location>
        <begin position="183"/>
        <end position="199"/>
    </location>
</feature>
<comment type="caution">
    <text evidence="3">The sequence shown here is derived from an EMBL/GenBank/DDBJ whole genome shotgun (WGS) entry which is preliminary data.</text>
</comment>
<evidence type="ECO:0000256" key="1">
    <source>
        <dbReference type="SAM" id="MobiDB-lite"/>
    </source>
</evidence>
<keyword evidence="2" id="KW-0472">Membrane</keyword>